<dbReference type="EMBL" id="CP073355">
    <property type="protein sequence ID" value="URA10749.1"/>
    <property type="molecule type" value="Genomic_DNA"/>
</dbReference>
<evidence type="ECO:0000313" key="2">
    <source>
        <dbReference type="EMBL" id="URA10749.1"/>
    </source>
</evidence>
<sequence>MGRLYDSLPDSFLKKVLAGEDSEIVENLLSLKKQYETETDKERKTVFRDRFANAIWNLYYAIGQKMSPNTPKEKRLFIRYGILDLRYLQPEDQKLILSLPFEEHDPDNSVFYVDEWLIEVLSGNIKPSMTDERPKTSAQKKDDAMQAKFERMTGALEAERNVYQSALERRRILEENLQSMVAQIIQHTTEPLLNLPDTYTESQLKSLDDLLELARDLKKADKELVVTKNSYAKHYEELEKVQQELNMEVDEKITYTVDKHTAENELNTIRQMIKMTVGRQGNHFPALSSTMMPRETRDFNFKLKTLERLRQVEELDYTLFQRTFRQHTNRVPPYVILVPGYGTYGMCWEPYDRYNKATSKGRVAIPIFSKNPMFSIVMAMGDFRWQVAKEFAGYHWMDEGLSGKYYEYISSNKIKGDIKLNFINDYILWMTKESEGIQKLADNDVRFIFWRYVPFPDKLKEDLSKRGYYYDKLYKNELSYRMSQGK</sequence>
<reference evidence="2" key="2">
    <citation type="submission" date="2022-06" db="EMBL/GenBank/DDBJ databases">
        <title>Thermospira aquatica gen. nov., sp. nov.</title>
        <authorList>
            <person name="Ben Ali Gam Z."/>
            <person name="Labat M."/>
        </authorList>
    </citation>
    <scope>NUCLEOTIDE SEQUENCE</scope>
    <source>
        <strain evidence="2">F1F22</strain>
    </source>
</reference>
<keyword evidence="3" id="KW-1185">Reference proteome</keyword>
<dbReference type="Proteomes" id="UP001056539">
    <property type="component" value="Chromosome"/>
</dbReference>
<name>A0AAX3BF89_9SPIR</name>
<organism evidence="2 3">
    <name type="scientific">Thermospira aquatica</name>
    <dbReference type="NCBI Taxonomy" id="2828656"/>
    <lineage>
        <taxon>Bacteria</taxon>
        <taxon>Pseudomonadati</taxon>
        <taxon>Spirochaetota</taxon>
        <taxon>Spirochaetia</taxon>
        <taxon>Brevinematales</taxon>
        <taxon>Thermospiraceae</taxon>
        <taxon>Thermospira</taxon>
    </lineage>
</organism>
<dbReference type="RefSeq" id="WP_271435877.1">
    <property type="nucleotide sequence ID" value="NZ_CP073355.1"/>
</dbReference>
<dbReference type="AlphaFoldDB" id="A0AAX3BF89"/>
<gene>
    <name evidence="2" type="ORF">KDW03_02800</name>
</gene>
<evidence type="ECO:0000256" key="1">
    <source>
        <dbReference type="SAM" id="Coils"/>
    </source>
</evidence>
<accession>A0AAX3BF89</accession>
<dbReference type="KEGG" id="taqu:KDW03_02800"/>
<protein>
    <submittedName>
        <fullName evidence="2">Uncharacterized protein</fullName>
    </submittedName>
</protein>
<reference evidence="2" key="1">
    <citation type="submission" date="2021-04" db="EMBL/GenBank/DDBJ databases">
        <authorList>
            <person name="Postec A."/>
        </authorList>
    </citation>
    <scope>NUCLEOTIDE SEQUENCE</scope>
    <source>
        <strain evidence="2">F1F22</strain>
    </source>
</reference>
<proteinExistence type="predicted"/>
<evidence type="ECO:0000313" key="3">
    <source>
        <dbReference type="Proteomes" id="UP001056539"/>
    </source>
</evidence>
<keyword evidence="1" id="KW-0175">Coiled coil</keyword>
<feature type="coiled-coil region" evidence="1">
    <location>
        <begin position="156"/>
        <end position="183"/>
    </location>
</feature>